<evidence type="ECO:0000256" key="2">
    <source>
        <dbReference type="SAM" id="MobiDB-lite"/>
    </source>
</evidence>
<keyword evidence="5" id="KW-1185">Reference proteome</keyword>
<evidence type="ECO:0008006" key="6">
    <source>
        <dbReference type="Google" id="ProtNLM"/>
    </source>
</evidence>
<dbReference type="SUPFAM" id="SSF141571">
    <property type="entry name" value="Pentapeptide repeat-like"/>
    <property type="match status" value="1"/>
</dbReference>
<organism evidence="4 5">
    <name type="scientific">Saccharothrix yanglingensis</name>
    <dbReference type="NCBI Taxonomy" id="659496"/>
    <lineage>
        <taxon>Bacteria</taxon>
        <taxon>Bacillati</taxon>
        <taxon>Actinomycetota</taxon>
        <taxon>Actinomycetes</taxon>
        <taxon>Pseudonocardiales</taxon>
        <taxon>Pseudonocardiaceae</taxon>
        <taxon>Saccharothrix</taxon>
    </lineage>
</organism>
<evidence type="ECO:0000313" key="4">
    <source>
        <dbReference type="EMBL" id="MDQ2583994.1"/>
    </source>
</evidence>
<keyword evidence="3" id="KW-0472">Membrane</keyword>
<dbReference type="Gene3D" id="2.160.20.80">
    <property type="entry name" value="E3 ubiquitin-protein ligase SopA"/>
    <property type="match status" value="1"/>
</dbReference>
<dbReference type="Pfam" id="PF00805">
    <property type="entry name" value="Pentapeptide"/>
    <property type="match status" value="2"/>
</dbReference>
<evidence type="ECO:0000313" key="5">
    <source>
        <dbReference type="Proteomes" id="UP001225605"/>
    </source>
</evidence>
<dbReference type="PANTHER" id="PTHR47485">
    <property type="entry name" value="THYLAKOID LUMENAL 17.4 KDA PROTEIN, CHLOROPLASTIC"/>
    <property type="match status" value="1"/>
</dbReference>
<comment type="caution">
    <text evidence="4">The sequence shown here is derived from an EMBL/GenBank/DDBJ whole genome shotgun (WGS) entry which is preliminary data.</text>
</comment>
<dbReference type="InterPro" id="IPR001646">
    <property type="entry name" value="5peptide_repeat"/>
</dbReference>
<dbReference type="Proteomes" id="UP001225605">
    <property type="component" value="Unassembled WGS sequence"/>
</dbReference>
<feature type="transmembrane region" description="Helical" evidence="3">
    <location>
        <begin position="94"/>
        <end position="111"/>
    </location>
</feature>
<dbReference type="PANTHER" id="PTHR47485:SF1">
    <property type="entry name" value="THYLAKOID LUMENAL 17.4 KDA PROTEIN, CHLOROPLASTIC"/>
    <property type="match status" value="1"/>
</dbReference>
<reference evidence="4 5" key="1">
    <citation type="submission" date="2017-06" db="EMBL/GenBank/DDBJ databases">
        <title>Cultured bacterium strain Saccharothrix yanglingensis Hhs.015.</title>
        <authorList>
            <person name="Xia Y."/>
        </authorList>
    </citation>
    <scope>NUCLEOTIDE SEQUENCE [LARGE SCALE GENOMIC DNA]</scope>
    <source>
        <strain evidence="4 5">Hhs.015</strain>
    </source>
</reference>
<proteinExistence type="predicted"/>
<feature type="compositionally biased region" description="Polar residues" evidence="2">
    <location>
        <begin position="354"/>
        <end position="368"/>
    </location>
</feature>
<evidence type="ECO:0000256" key="3">
    <source>
        <dbReference type="SAM" id="Phobius"/>
    </source>
</evidence>
<keyword evidence="3" id="KW-1133">Transmembrane helix</keyword>
<keyword evidence="3" id="KW-0812">Transmembrane</keyword>
<dbReference type="RefSeq" id="WP_306745117.1">
    <property type="nucleotide sequence ID" value="NZ_NSDM01000003.1"/>
</dbReference>
<accession>A0ABU0WY45</accession>
<evidence type="ECO:0000256" key="1">
    <source>
        <dbReference type="ARBA" id="ARBA00022737"/>
    </source>
</evidence>
<feature type="region of interest" description="Disordered" evidence="2">
    <location>
        <begin position="347"/>
        <end position="368"/>
    </location>
</feature>
<gene>
    <name evidence="4" type="ORF">CKY47_08380</name>
</gene>
<sequence>MKFTEQVLASVRTGRRTRVVAALLGTALAIDQLLLWHWDVEHELFSNSHLPTESGIAFGGPPWGLGWVMLLWSAEPDLDGRHEYPYPGNPLGQLLYACGPVLVVALLAVVARATARDGARLVNGSAPESVERARPPVDWARITSAVTSPTAVLALVFTALSLKATRDQIGITAEGQITNRYTQAVQLLGTPGDTGRDLRLGGIYALERIAIDSPRDAGTISTLLSTFVRDHARRPGTGPCPPSPPADIQAAVNVVTGWEVKANRREQGDDLSGTCLAGLVLSAALLDNADLGGTDLTGARMTGTSMNDENLRNATLTGADLSNTFLNDTWFDGADLTGADLRGAHSREGGLNGANLTGATLTGPRSPT</sequence>
<keyword evidence="1" id="KW-0677">Repeat</keyword>
<protein>
    <recommendedName>
        <fullName evidence="6">Pentapeptide repeat protein</fullName>
    </recommendedName>
</protein>
<feature type="transmembrane region" description="Helical" evidence="3">
    <location>
        <begin position="20"/>
        <end position="38"/>
    </location>
</feature>
<dbReference type="EMBL" id="NSDM01000003">
    <property type="protein sequence ID" value="MDQ2583994.1"/>
    <property type="molecule type" value="Genomic_DNA"/>
</dbReference>
<name>A0ABU0WY45_9PSEU</name>